<dbReference type="Proteomes" id="UP000586722">
    <property type="component" value="Unassembled WGS sequence"/>
</dbReference>
<dbReference type="CDD" id="cd12914">
    <property type="entry name" value="PDC1_DGC_like"/>
    <property type="match status" value="1"/>
</dbReference>
<sequence length="249" mass="26584">MKLLAVLISSLMLSTAYAADTDASVEINRATMSAARLTGLTADRVLLTADQALDTAAVLVSALKNDRLVHEELRRLAAGIPGARAILVINADGKLQYDSYRYPADPIDLSDRRYYQRARQQGGLIVDQAVVGRTSSAAFVPIVKRIGDLTFVAVTSPYALVDTQRDCADCWSIALNLDGDVIAAFPPEAVISPELRAVASQATAATGTRIMRYGSSVISVSWVRNERHGLISVAVKGLPDAASVDIDVN</sequence>
<gene>
    <name evidence="2" type="ORF">GWI72_00665</name>
</gene>
<evidence type="ECO:0000313" key="3">
    <source>
        <dbReference type="Proteomes" id="UP000586722"/>
    </source>
</evidence>
<keyword evidence="3" id="KW-1185">Reference proteome</keyword>
<accession>A0A7X5EZH9</accession>
<dbReference type="RefSeq" id="WP_161707497.1">
    <property type="nucleotide sequence ID" value="NZ_JAABLQ010000001.1"/>
</dbReference>
<keyword evidence="2" id="KW-0808">Transferase</keyword>
<dbReference type="AlphaFoldDB" id="A0A7X5EZH9"/>
<name>A0A7X5EZH9_9HYPH</name>
<proteinExistence type="predicted"/>
<dbReference type="EMBL" id="JAABLQ010000001">
    <property type="protein sequence ID" value="NBN76774.1"/>
    <property type="molecule type" value="Genomic_DNA"/>
</dbReference>
<protein>
    <submittedName>
        <fullName evidence="2">Histidine kinase</fullName>
    </submittedName>
</protein>
<evidence type="ECO:0000256" key="1">
    <source>
        <dbReference type="SAM" id="SignalP"/>
    </source>
</evidence>
<feature type="signal peptide" evidence="1">
    <location>
        <begin position="1"/>
        <end position="18"/>
    </location>
</feature>
<dbReference type="GO" id="GO:0016301">
    <property type="term" value="F:kinase activity"/>
    <property type="evidence" value="ECO:0007669"/>
    <property type="project" value="UniProtKB-KW"/>
</dbReference>
<comment type="caution">
    <text evidence="2">The sequence shown here is derived from an EMBL/GenBank/DDBJ whole genome shotgun (WGS) entry which is preliminary data.</text>
</comment>
<keyword evidence="1" id="KW-0732">Signal</keyword>
<feature type="chain" id="PRO_5030693227" evidence="1">
    <location>
        <begin position="19"/>
        <end position="249"/>
    </location>
</feature>
<keyword evidence="2" id="KW-0418">Kinase</keyword>
<reference evidence="3" key="1">
    <citation type="submission" date="2020-01" db="EMBL/GenBank/DDBJ databases">
        <authorList>
            <person name="Fang Y."/>
            <person name="Sun R."/>
            <person name="Nie L."/>
            <person name="He J."/>
            <person name="Hao L."/>
            <person name="Wang L."/>
            <person name="Su S."/>
            <person name="Lv E."/>
            <person name="Zhang Z."/>
            <person name="Xie R."/>
            <person name="Liu H."/>
        </authorList>
    </citation>
    <scope>NUCLEOTIDE SEQUENCE [LARGE SCALE GENOMIC DNA]</scope>
    <source>
        <strain evidence="3">XCT-53</strain>
    </source>
</reference>
<dbReference type="Gene3D" id="3.30.450.20">
    <property type="entry name" value="PAS domain"/>
    <property type="match status" value="1"/>
</dbReference>
<organism evidence="2 3">
    <name type="scientific">Pannonibacter tanglangensis</name>
    <dbReference type="NCBI Taxonomy" id="2750084"/>
    <lineage>
        <taxon>Bacteria</taxon>
        <taxon>Pseudomonadati</taxon>
        <taxon>Pseudomonadota</taxon>
        <taxon>Alphaproteobacteria</taxon>
        <taxon>Hyphomicrobiales</taxon>
        <taxon>Stappiaceae</taxon>
        <taxon>Pannonibacter</taxon>
    </lineage>
</organism>
<evidence type="ECO:0000313" key="2">
    <source>
        <dbReference type="EMBL" id="NBN76774.1"/>
    </source>
</evidence>